<protein>
    <submittedName>
        <fullName evidence="2">DUF378 domain-containing protein</fullName>
    </submittedName>
</protein>
<accession>A0A2M7Z7P0</accession>
<evidence type="ECO:0000313" key="2">
    <source>
        <dbReference type="EMBL" id="PJA90235.1"/>
    </source>
</evidence>
<dbReference type="PANTHER" id="PTHR37304:SF1">
    <property type="entry name" value="MEMBRANE PROTEIN"/>
    <property type="match status" value="1"/>
</dbReference>
<proteinExistence type="predicted"/>
<organism evidence="2 3">
    <name type="scientific">Candidatus Magasanikbacteria bacterium CG_4_9_14_3_um_filter_32_9</name>
    <dbReference type="NCBI Taxonomy" id="1974644"/>
    <lineage>
        <taxon>Bacteria</taxon>
        <taxon>Candidatus Magasanikiibacteriota</taxon>
    </lineage>
</organism>
<reference evidence="3" key="1">
    <citation type="submission" date="2017-09" db="EMBL/GenBank/DDBJ databases">
        <title>Depth-based differentiation of microbial function through sediment-hosted aquifers and enrichment of novel symbionts in the deep terrestrial subsurface.</title>
        <authorList>
            <person name="Probst A.J."/>
            <person name="Ladd B."/>
            <person name="Jarett J.K."/>
            <person name="Geller-Mcgrath D.E."/>
            <person name="Sieber C.M.K."/>
            <person name="Emerson J.B."/>
            <person name="Anantharaman K."/>
            <person name="Thomas B.C."/>
            <person name="Malmstrom R."/>
            <person name="Stieglmeier M."/>
            <person name="Klingl A."/>
            <person name="Woyke T."/>
            <person name="Ryan C.M."/>
            <person name="Banfield J.F."/>
        </authorList>
    </citation>
    <scope>NUCLEOTIDE SEQUENCE [LARGE SCALE GENOMIC DNA]</scope>
</reference>
<evidence type="ECO:0000256" key="1">
    <source>
        <dbReference type="SAM" id="Phobius"/>
    </source>
</evidence>
<dbReference type="AlphaFoldDB" id="A0A2M7Z7P0"/>
<keyword evidence="1" id="KW-0812">Transmembrane</keyword>
<keyword evidence="1" id="KW-0472">Membrane</keyword>
<feature type="transmembrane region" description="Helical" evidence="1">
    <location>
        <begin position="12"/>
        <end position="37"/>
    </location>
</feature>
<dbReference type="PANTHER" id="PTHR37304">
    <property type="entry name" value="MEMBRANE PROTEIN-RELATED"/>
    <property type="match status" value="1"/>
</dbReference>
<feature type="transmembrane region" description="Helical" evidence="1">
    <location>
        <begin position="43"/>
        <end position="62"/>
    </location>
</feature>
<sequence length="68" mass="7865">MERLNFFDKLFFGLVIAGALNWGLVGFLNFNLVTFLFGDYAYLTRFIYIVVGLSAVYLIFALKRICKK</sequence>
<dbReference type="Pfam" id="PF04070">
    <property type="entry name" value="DUF378"/>
    <property type="match status" value="1"/>
</dbReference>
<evidence type="ECO:0000313" key="3">
    <source>
        <dbReference type="Proteomes" id="UP000230843"/>
    </source>
</evidence>
<name>A0A2M7Z7P0_9BACT</name>
<dbReference type="EMBL" id="PFVJ01000018">
    <property type="protein sequence ID" value="PJA90235.1"/>
    <property type="molecule type" value="Genomic_DNA"/>
</dbReference>
<gene>
    <name evidence="2" type="ORF">CO137_00780</name>
</gene>
<dbReference type="Proteomes" id="UP000230843">
    <property type="component" value="Unassembled WGS sequence"/>
</dbReference>
<comment type="caution">
    <text evidence="2">The sequence shown here is derived from an EMBL/GenBank/DDBJ whole genome shotgun (WGS) entry which is preliminary data.</text>
</comment>
<keyword evidence="1" id="KW-1133">Transmembrane helix</keyword>
<dbReference type="InterPro" id="IPR007211">
    <property type="entry name" value="DUF378"/>
</dbReference>